<sequence>MDRQAQEQRDQQDPLPTPAGAVTTASDALWREAELEDALVLASRLSSRREDPQGGLLIGDPRGQRVEGLKADIRHALGPAVGRVMRRDLLRAMLRHKGVNPKRLVRWIPRRNRAENGLGTSWDTHGIPRVSREIFGRSPRV</sequence>
<accession>A0A9C6WMK0</accession>
<dbReference type="Proteomes" id="UP000504606">
    <property type="component" value="Unplaced"/>
</dbReference>
<dbReference type="RefSeq" id="XP_052121532.1">
    <property type="nucleotide sequence ID" value="XM_052265572.1"/>
</dbReference>
<dbReference type="KEGG" id="foc:127749051"/>
<protein>
    <submittedName>
        <fullName evidence="3">Uncharacterized protein LOC127749051</fullName>
    </submittedName>
</protein>
<dbReference type="GeneID" id="127749051"/>
<evidence type="ECO:0000256" key="1">
    <source>
        <dbReference type="SAM" id="MobiDB-lite"/>
    </source>
</evidence>
<feature type="region of interest" description="Disordered" evidence="1">
    <location>
        <begin position="1"/>
        <end position="23"/>
    </location>
</feature>
<name>A0A9C6WMK0_FRAOC</name>
<gene>
    <name evidence="3" type="primary">LOC127749051</name>
</gene>
<feature type="compositionally biased region" description="Basic and acidic residues" evidence="1">
    <location>
        <begin position="1"/>
        <end position="12"/>
    </location>
</feature>
<evidence type="ECO:0000313" key="2">
    <source>
        <dbReference type="Proteomes" id="UP000504606"/>
    </source>
</evidence>
<proteinExistence type="predicted"/>
<keyword evidence="2" id="KW-1185">Reference proteome</keyword>
<organism evidence="2 3">
    <name type="scientific">Frankliniella occidentalis</name>
    <name type="common">Western flower thrips</name>
    <name type="synonym">Euthrips occidentalis</name>
    <dbReference type="NCBI Taxonomy" id="133901"/>
    <lineage>
        <taxon>Eukaryota</taxon>
        <taxon>Metazoa</taxon>
        <taxon>Ecdysozoa</taxon>
        <taxon>Arthropoda</taxon>
        <taxon>Hexapoda</taxon>
        <taxon>Insecta</taxon>
        <taxon>Pterygota</taxon>
        <taxon>Neoptera</taxon>
        <taxon>Paraneoptera</taxon>
        <taxon>Thysanoptera</taxon>
        <taxon>Terebrantia</taxon>
        <taxon>Thripoidea</taxon>
        <taxon>Thripidae</taxon>
        <taxon>Frankliniella</taxon>
    </lineage>
</organism>
<dbReference type="AlphaFoldDB" id="A0A9C6WMK0"/>
<reference evidence="3" key="1">
    <citation type="submission" date="2025-08" db="UniProtKB">
        <authorList>
            <consortium name="RefSeq"/>
        </authorList>
    </citation>
    <scope>IDENTIFICATION</scope>
    <source>
        <tissue evidence="3">Whole organism</tissue>
    </source>
</reference>
<evidence type="ECO:0000313" key="3">
    <source>
        <dbReference type="RefSeq" id="XP_052121532.1"/>
    </source>
</evidence>